<sequence length="248" mass="27089">MATLTSRTNQAEHSIADARRKIAEAGHSWSPAGWLRRRSAKAELSSAIARQSGLRDSLDQAVIARDTLREFVIGLGAPFGLLGESSAGWQRSADIPASVVVFGPEDSFVAADSRRMDSGWASARVAGEIYGEQWRRDGDDDGPYSQPLDRAGPWRIGFIPHTGEVYASRHCGYLPEEVWLLGRDFEAQRAHTTLDGLLPRMREPNSLILAAGVVHAARSLRSTPQRTALRLRGTQEPQAHVAEAGDLE</sequence>
<accession>A0A1W2DCF3</accession>
<keyword evidence="2" id="KW-1185">Reference proteome</keyword>
<evidence type="ECO:0000313" key="1">
    <source>
        <dbReference type="EMBL" id="SMC95165.1"/>
    </source>
</evidence>
<dbReference type="EMBL" id="FWYC01000007">
    <property type="protein sequence ID" value="SMC95165.1"/>
    <property type="molecule type" value="Genomic_DNA"/>
</dbReference>
<protein>
    <submittedName>
        <fullName evidence="1">Uncharacterized protein</fullName>
    </submittedName>
</protein>
<name>A0A1W2DCF3_9PSEU</name>
<organism evidence="1 2">
    <name type="scientific">Lentzea albidocapillata</name>
    <dbReference type="NCBI Taxonomy" id="40571"/>
    <lineage>
        <taxon>Bacteria</taxon>
        <taxon>Bacillati</taxon>
        <taxon>Actinomycetota</taxon>
        <taxon>Actinomycetes</taxon>
        <taxon>Pseudonocardiales</taxon>
        <taxon>Pseudonocardiaceae</taxon>
        <taxon>Lentzea</taxon>
    </lineage>
</organism>
<dbReference type="AlphaFoldDB" id="A0A1W2DCF3"/>
<dbReference type="RefSeq" id="WP_144065339.1">
    <property type="nucleotide sequence ID" value="NZ_FWYC01000007.1"/>
</dbReference>
<gene>
    <name evidence="1" type="ORF">SAMN05660733_02872</name>
</gene>
<proteinExistence type="predicted"/>
<evidence type="ECO:0000313" key="2">
    <source>
        <dbReference type="Proteomes" id="UP000192840"/>
    </source>
</evidence>
<dbReference type="Proteomes" id="UP000192840">
    <property type="component" value="Unassembled WGS sequence"/>
</dbReference>
<dbReference type="eggNOG" id="ENOG5032DQQ">
    <property type="taxonomic scope" value="Bacteria"/>
</dbReference>
<reference evidence="2" key="1">
    <citation type="submission" date="2017-04" db="EMBL/GenBank/DDBJ databases">
        <authorList>
            <person name="Varghese N."/>
            <person name="Submissions S."/>
        </authorList>
    </citation>
    <scope>NUCLEOTIDE SEQUENCE [LARGE SCALE GENOMIC DNA]</scope>
    <source>
        <strain evidence="2">DSM 44073</strain>
    </source>
</reference>
<dbReference type="OrthoDB" id="3640645at2"/>